<organism evidence="1 2">
    <name type="scientific">Artomyces pyxidatus</name>
    <dbReference type="NCBI Taxonomy" id="48021"/>
    <lineage>
        <taxon>Eukaryota</taxon>
        <taxon>Fungi</taxon>
        <taxon>Dikarya</taxon>
        <taxon>Basidiomycota</taxon>
        <taxon>Agaricomycotina</taxon>
        <taxon>Agaricomycetes</taxon>
        <taxon>Russulales</taxon>
        <taxon>Auriscalpiaceae</taxon>
        <taxon>Artomyces</taxon>
    </lineage>
</organism>
<sequence length="261" mass="28287">MGRAVFSSAPAVAIVTTPELDAQEYPSYAKWSYNNAWDPDSEEFFEDAVYEAVVPPVDPIAGLESVSSSASSSGRGSPIVVDGTRPAFPLPTGEDPSNEDFLQWMARVVPDSMLDTLRRSASDASVPIPVEDEGEMLSHYAARYDVVSQDALDRMQARQRSRMRLSQPAPEEPPSGARVFTSEITPIPLPSSTTHAALVASLRDRAVTPPQRIPRQEADLNPSPPPSVSPRVYSWPVVHPQSPSAPAAARARVGPARWPVY</sequence>
<name>A0ACB8SNY7_9AGAM</name>
<evidence type="ECO:0000313" key="2">
    <source>
        <dbReference type="Proteomes" id="UP000814140"/>
    </source>
</evidence>
<evidence type="ECO:0000313" key="1">
    <source>
        <dbReference type="EMBL" id="KAI0057441.1"/>
    </source>
</evidence>
<reference evidence="1" key="2">
    <citation type="journal article" date="2022" name="New Phytol.">
        <title>Evolutionary transition to the ectomycorrhizal habit in the genomes of a hyperdiverse lineage of mushroom-forming fungi.</title>
        <authorList>
            <person name="Looney B."/>
            <person name="Miyauchi S."/>
            <person name="Morin E."/>
            <person name="Drula E."/>
            <person name="Courty P.E."/>
            <person name="Kohler A."/>
            <person name="Kuo A."/>
            <person name="LaButti K."/>
            <person name="Pangilinan J."/>
            <person name="Lipzen A."/>
            <person name="Riley R."/>
            <person name="Andreopoulos W."/>
            <person name="He G."/>
            <person name="Johnson J."/>
            <person name="Nolan M."/>
            <person name="Tritt A."/>
            <person name="Barry K.W."/>
            <person name="Grigoriev I.V."/>
            <person name="Nagy L.G."/>
            <person name="Hibbett D."/>
            <person name="Henrissat B."/>
            <person name="Matheny P.B."/>
            <person name="Labbe J."/>
            <person name="Martin F.M."/>
        </authorList>
    </citation>
    <scope>NUCLEOTIDE SEQUENCE</scope>
    <source>
        <strain evidence="1">HHB10654</strain>
    </source>
</reference>
<gene>
    <name evidence="1" type="ORF">BV25DRAFT_1831119</name>
</gene>
<reference evidence="1" key="1">
    <citation type="submission" date="2021-03" db="EMBL/GenBank/DDBJ databases">
        <authorList>
            <consortium name="DOE Joint Genome Institute"/>
            <person name="Ahrendt S."/>
            <person name="Looney B.P."/>
            <person name="Miyauchi S."/>
            <person name="Morin E."/>
            <person name="Drula E."/>
            <person name="Courty P.E."/>
            <person name="Chicoki N."/>
            <person name="Fauchery L."/>
            <person name="Kohler A."/>
            <person name="Kuo A."/>
            <person name="Labutti K."/>
            <person name="Pangilinan J."/>
            <person name="Lipzen A."/>
            <person name="Riley R."/>
            <person name="Andreopoulos W."/>
            <person name="He G."/>
            <person name="Johnson J."/>
            <person name="Barry K.W."/>
            <person name="Grigoriev I.V."/>
            <person name="Nagy L."/>
            <person name="Hibbett D."/>
            <person name="Henrissat B."/>
            <person name="Matheny P.B."/>
            <person name="Labbe J."/>
            <person name="Martin F."/>
        </authorList>
    </citation>
    <scope>NUCLEOTIDE SEQUENCE</scope>
    <source>
        <strain evidence="1">HHB10654</strain>
    </source>
</reference>
<protein>
    <submittedName>
        <fullName evidence="1">Uncharacterized protein</fullName>
    </submittedName>
</protein>
<proteinExistence type="predicted"/>
<dbReference type="EMBL" id="MU277247">
    <property type="protein sequence ID" value="KAI0057441.1"/>
    <property type="molecule type" value="Genomic_DNA"/>
</dbReference>
<comment type="caution">
    <text evidence="1">The sequence shown here is derived from an EMBL/GenBank/DDBJ whole genome shotgun (WGS) entry which is preliminary data.</text>
</comment>
<keyword evidence="2" id="KW-1185">Reference proteome</keyword>
<accession>A0ACB8SNY7</accession>
<dbReference type="Proteomes" id="UP000814140">
    <property type="component" value="Unassembled WGS sequence"/>
</dbReference>